<proteinExistence type="inferred from homology"/>
<comment type="similarity">
    <text evidence="1">Belongs to the cyclin family.</text>
</comment>
<feature type="compositionally biased region" description="Pro residues" evidence="2">
    <location>
        <begin position="347"/>
        <end position="356"/>
    </location>
</feature>
<dbReference type="InterPro" id="IPR006671">
    <property type="entry name" value="Cyclin_N"/>
</dbReference>
<sequence length="356" mass="39038">MARTPLEECRLEFLLRETLSRESRNWKSIRYPPSQSAAVCPVLRDQAIGWLSSLADEFSLCAETLAQAIHAMDRFLSLVKAHPRYLRCIAITCLFIATKTFEEDEVIPGLRELVSSSDCGFSHGDVMRMERLVLAKLGWNLFYTTPLAFLYLLHALAMGRHMGLRKRLEPLQGGVARHAAGLAAAGCAALQRHQLAAFPSSHLALALLSLELEYLLPDWLSVTISLQGLLGVSSQQLVHCREAISLHLVPTGSTWAASHLVPNTLYIYRPPLCALQPSAYTPPIGDKNRAKITEAEAAAGRVCGRTIGKRKVQPGDVEDFYDGIKRLYNEEPADGGGSEPCGSPCPLLQPPSPVEC</sequence>
<dbReference type="Ensembl" id="ENSEBUT00000000883.1">
    <property type="protein sequence ID" value="ENSEBUP00000000581.1"/>
    <property type="gene ID" value="ENSEBUG00000000659.1"/>
</dbReference>
<dbReference type="Ensembl" id="ENSEBUT00000000869.1">
    <property type="protein sequence ID" value="ENSEBUP00000000568.1"/>
    <property type="gene ID" value="ENSEBUG00000000659.1"/>
</dbReference>
<dbReference type="InterPro" id="IPR013763">
    <property type="entry name" value="Cyclin-like_dom"/>
</dbReference>
<evidence type="ECO:0000256" key="2">
    <source>
        <dbReference type="SAM" id="MobiDB-lite"/>
    </source>
</evidence>
<dbReference type="FunFam" id="1.10.472.10:FF:000006">
    <property type="entry name" value="Cyclin I"/>
    <property type="match status" value="1"/>
</dbReference>
<protein>
    <submittedName>
        <fullName evidence="5">Cyclin I</fullName>
    </submittedName>
</protein>
<feature type="region of interest" description="Disordered" evidence="2">
    <location>
        <begin position="328"/>
        <end position="356"/>
    </location>
</feature>
<dbReference type="GeneTree" id="ENSGT00940000154827"/>
<evidence type="ECO:0000313" key="5">
    <source>
        <dbReference type="Ensembl" id="ENSEBUP00000000592.1"/>
    </source>
</evidence>
<dbReference type="InterPro" id="IPR036915">
    <property type="entry name" value="Cyclin-like_sf"/>
</dbReference>
<name>A0A8C4N0H3_EPTBU</name>
<dbReference type="PANTHER" id="PTHR10177">
    <property type="entry name" value="CYCLINS"/>
    <property type="match status" value="1"/>
</dbReference>
<feature type="transmembrane region" description="Helical" evidence="3">
    <location>
        <begin position="137"/>
        <end position="157"/>
    </location>
</feature>
<evidence type="ECO:0000256" key="3">
    <source>
        <dbReference type="SAM" id="Phobius"/>
    </source>
</evidence>
<evidence type="ECO:0000313" key="6">
    <source>
        <dbReference type="Proteomes" id="UP000694388"/>
    </source>
</evidence>
<evidence type="ECO:0000259" key="4">
    <source>
        <dbReference type="SMART" id="SM00385"/>
    </source>
</evidence>
<dbReference type="AlphaFoldDB" id="A0A8C4N0H3"/>
<evidence type="ECO:0000256" key="1">
    <source>
        <dbReference type="RuleBase" id="RU000383"/>
    </source>
</evidence>
<organism evidence="5 6">
    <name type="scientific">Eptatretus burgeri</name>
    <name type="common">Inshore hagfish</name>
    <dbReference type="NCBI Taxonomy" id="7764"/>
    <lineage>
        <taxon>Eukaryota</taxon>
        <taxon>Metazoa</taxon>
        <taxon>Chordata</taxon>
        <taxon>Craniata</taxon>
        <taxon>Vertebrata</taxon>
        <taxon>Cyclostomata</taxon>
        <taxon>Myxini</taxon>
        <taxon>Myxiniformes</taxon>
        <taxon>Myxinidae</taxon>
        <taxon>Eptatretinae</taxon>
        <taxon>Eptatretus</taxon>
    </lineage>
</organism>
<dbReference type="InterPro" id="IPR039361">
    <property type="entry name" value="Cyclin"/>
</dbReference>
<accession>A0A8C4N0H3</accession>
<dbReference type="SUPFAM" id="SSF47954">
    <property type="entry name" value="Cyclin-like"/>
    <property type="match status" value="1"/>
</dbReference>
<dbReference type="Gene3D" id="1.10.472.10">
    <property type="entry name" value="Cyclin-like"/>
    <property type="match status" value="2"/>
</dbReference>
<keyword evidence="3" id="KW-0472">Membrane</keyword>
<keyword evidence="3" id="KW-1133">Transmembrane helix</keyword>
<keyword evidence="6" id="KW-1185">Reference proteome</keyword>
<keyword evidence="3" id="KW-0812">Transmembrane</keyword>
<feature type="domain" description="Cyclin-like" evidence="4">
    <location>
        <begin position="49"/>
        <end position="135"/>
    </location>
</feature>
<dbReference type="SMART" id="SM00385">
    <property type="entry name" value="CYCLIN"/>
    <property type="match status" value="1"/>
</dbReference>
<dbReference type="Pfam" id="PF00134">
    <property type="entry name" value="Cyclin_N"/>
    <property type="match status" value="1"/>
</dbReference>
<dbReference type="Proteomes" id="UP000694388">
    <property type="component" value="Unplaced"/>
</dbReference>
<keyword evidence="1" id="KW-0195">Cyclin</keyword>
<dbReference type="Ensembl" id="ENSEBUT00000000894.1">
    <property type="protein sequence ID" value="ENSEBUP00000000592.1"/>
    <property type="gene ID" value="ENSEBUG00000000659.1"/>
</dbReference>
<reference evidence="5" key="1">
    <citation type="submission" date="2025-05" db="UniProtKB">
        <authorList>
            <consortium name="Ensembl"/>
        </authorList>
    </citation>
    <scope>IDENTIFICATION</scope>
</reference>